<dbReference type="InterPro" id="IPR046461">
    <property type="entry name" value="TerL_ATPase"/>
</dbReference>
<dbReference type="EMBL" id="FTNU01000023">
    <property type="protein sequence ID" value="SIS07542.1"/>
    <property type="molecule type" value="Genomic_DNA"/>
</dbReference>
<gene>
    <name evidence="3" type="ORF">SAMN02745664_12329</name>
</gene>
<dbReference type="InterPro" id="IPR027417">
    <property type="entry name" value="P-loop_NTPase"/>
</dbReference>
<protein>
    <submittedName>
        <fullName evidence="3">Phage terminase-like protein, large subunit, contains N-terminal HTH domain</fullName>
    </submittedName>
</protein>
<dbReference type="Pfam" id="PF20441">
    <property type="entry name" value="TerL_nuclease"/>
    <property type="match status" value="1"/>
</dbReference>
<dbReference type="InterPro" id="IPR046462">
    <property type="entry name" value="TerL_nuclease"/>
</dbReference>
<proteinExistence type="predicted"/>
<feature type="domain" description="Terminase large subunit-like endonuclease" evidence="2">
    <location>
        <begin position="267"/>
        <end position="546"/>
    </location>
</feature>
<reference evidence="4" key="1">
    <citation type="submission" date="2017-01" db="EMBL/GenBank/DDBJ databases">
        <authorList>
            <person name="Varghese N."/>
            <person name="Submissions S."/>
        </authorList>
    </citation>
    <scope>NUCLEOTIDE SEQUENCE [LARGE SCALE GENOMIC DNA]</scope>
    <source>
        <strain evidence="4">DSM 21768</strain>
    </source>
</reference>
<dbReference type="Pfam" id="PF03354">
    <property type="entry name" value="TerL_ATPase"/>
    <property type="match status" value="1"/>
</dbReference>
<dbReference type="STRING" id="34061.B0189_09655"/>
<accession>A0A1N7G4P7</accession>
<organism evidence="3 4">
    <name type="scientific">Moraxella cuniculi DSM 21768</name>
    <dbReference type="NCBI Taxonomy" id="1122245"/>
    <lineage>
        <taxon>Bacteria</taxon>
        <taxon>Pseudomonadati</taxon>
        <taxon>Pseudomonadota</taxon>
        <taxon>Gammaproteobacteria</taxon>
        <taxon>Moraxellales</taxon>
        <taxon>Moraxellaceae</taxon>
        <taxon>Moraxella</taxon>
    </lineage>
</organism>
<keyword evidence="4" id="KW-1185">Reference proteome</keyword>
<dbReference type="InterPro" id="IPR005021">
    <property type="entry name" value="Terminase_largesu-like"/>
</dbReference>
<sequence length="562" mass="63363">MINVQKALDYIQGVLSGEIVANKYIKLACQKHLDDLQKSETDPDYPYYFDAAKAEKVAKFIQLLPHTKGKWASKGEKITLEPWQIFACCLPFGWLKRATGYRRYTKLLIFVCRKNGKSAIAAGVGNYMFCADGEFGAEVYSGATTEKQAWEVFRPAKIMVERTLQLKDYFGIEVNASNMARPADGSRFEPIIGKPGDGSSPSCAIIDEYHEHKNNDLYDTMETGMGAREQPIMLVITTAGSSIGGACHQMVRDAERMLDGAIDIPDLWAVLYGMDKDDDWTSDIALKKANPNMDISVSAEFLQARQRDAKMSAAKQAIFRTKHLNEWVGAKNAWLNMAKWAMAPERLPLSALTGRPCFIGLDLATKIDMVALVLLFPPYGDDKRYHVHGRYYLPDSRVIEELDSNTDRYRAWDKEGLLSLTMGEVIDFDAIKDDLREFYGRFDVREVAYDPWQATQLAQEMEKEGMVMVELRHTVQNLSEPMKELEALILQQRIAHGDCPILSWQASNVVAKIDAKDNIYPNKERSENKIDGIVALIMAMGRANVHQHMGNIDDFLDNIIIG</sequence>
<dbReference type="PANTHER" id="PTHR41287">
    <property type="match status" value="1"/>
</dbReference>
<dbReference type="Gene3D" id="3.40.50.300">
    <property type="entry name" value="P-loop containing nucleotide triphosphate hydrolases"/>
    <property type="match status" value="1"/>
</dbReference>
<dbReference type="AlphaFoldDB" id="A0A1N7G4P7"/>
<evidence type="ECO:0000259" key="1">
    <source>
        <dbReference type="Pfam" id="PF03354"/>
    </source>
</evidence>
<dbReference type="Gene3D" id="3.30.420.240">
    <property type="match status" value="1"/>
</dbReference>
<evidence type="ECO:0000313" key="4">
    <source>
        <dbReference type="Proteomes" id="UP000187495"/>
    </source>
</evidence>
<dbReference type="PANTHER" id="PTHR41287:SF1">
    <property type="entry name" value="PROTEIN YMFN"/>
    <property type="match status" value="1"/>
</dbReference>
<evidence type="ECO:0000313" key="3">
    <source>
        <dbReference type="EMBL" id="SIS07542.1"/>
    </source>
</evidence>
<evidence type="ECO:0000259" key="2">
    <source>
        <dbReference type="Pfam" id="PF20441"/>
    </source>
</evidence>
<dbReference type="Proteomes" id="UP000187495">
    <property type="component" value="Unassembled WGS sequence"/>
</dbReference>
<dbReference type="RefSeq" id="WP_076556122.1">
    <property type="nucleotide sequence ID" value="NZ_FTNU01000023.1"/>
</dbReference>
<name>A0A1N7G4P7_9GAMM</name>
<feature type="domain" description="Terminase large subunit-like ATPase" evidence="1">
    <location>
        <begin position="82"/>
        <end position="255"/>
    </location>
</feature>
<dbReference type="GO" id="GO:0004519">
    <property type="term" value="F:endonuclease activity"/>
    <property type="evidence" value="ECO:0007669"/>
    <property type="project" value="InterPro"/>
</dbReference>